<protein>
    <submittedName>
        <fullName evidence="1">Uncharacterized protein</fullName>
    </submittedName>
</protein>
<accession>A0A6I4VW19</accession>
<evidence type="ECO:0000313" key="2">
    <source>
        <dbReference type="Proteomes" id="UP000430692"/>
    </source>
</evidence>
<dbReference type="AlphaFoldDB" id="A0A6I4VW19"/>
<comment type="caution">
    <text evidence="1">The sequence shown here is derived from an EMBL/GenBank/DDBJ whole genome shotgun (WGS) entry which is preliminary data.</text>
</comment>
<dbReference type="EMBL" id="WUUL01000009">
    <property type="protein sequence ID" value="MXQ54808.1"/>
    <property type="molecule type" value="Genomic_DNA"/>
</dbReference>
<dbReference type="Proteomes" id="UP000430692">
    <property type="component" value="Unassembled WGS sequence"/>
</dbReference>
<gene>
    <name evidence="1" type="ORF">GSM42_14010</name>
</gene>
<evidence type="ECO:0000313" key="1">
    <source>
        <dbReference type="EMBL" id="MXQ54808.1"/>
    </source>
</evidence>
<reference evidence="1 2" key="1">
    <citation type="submission" date="2019-12" db="EMBL/GenBank/DDBJ databases">
        <title>Whole-genome analyses of novel actinobacteria.</title>
        <authorList>
            <person name="Sahin N."/>
            <person name="Saygin H."/>
        </authorList>
    </citation>
    <scope>NUCLEOTIDE SEQUENCE [LARGE SCALE GENOMIC DNA]</scope>
    <source>
        <strain evidence="1 2">KC615</strain>
    </source>
</reference>
<dbReference type="RefSeq" id="WP_160802154.1">
    <property type="nucleotide sequence ID" value="NZ_WUUL01000009.1"/>
</dbReference>
<sequence length="53" mass="6343">MESKIQKRNTLHTQCKQAHKKFADFHDEITRDHGEDFLDQLVQKYIAGKITWN</sequence>
<keyword evidence="2" id="KW-1185">Reference proteome</keyword>
<name>A0A6I4VW19_9BACL</name>
<organism evidence="1 2">
    <name type="scientific">Shimazuella alba</name>
    <dbReference type="NCBI Taxonomy" id="2690964"/>
    <lineage>
        <taxon>Bacteria</taxon>
        <taxon>Bacillati</taxon>
        <taxon>Bacillota</taxon>
        <taxon>Bacilli</taxon>
        <taxon>Bacillales</taxon>
        <taxon>Thermoactinomycetaceae</taxon>
        <taxon>Shimazuella</taxon>
    </lineage>
</organism>
<proteinExistence type="predicted"/>